<reference evidence="2 3" key="1">
    <citation type="submission" date="2018-03" db="EMBL/GenBank/DDBJ databases">
        <title>Streptomyces dioscori sp. nov., a novel endophytic actinobacterium isolated from bulbil of Dioscorea bulbifera L.</title>
        <authorList>
            <person name="Zhikuan W."/>
        </authorList>
    </citation>
    <scope>NUCLEOTIDE SEQUENCE [LARGE SCALE GENOMIC DNA]</scope>
    <source>
        <strain evidence="2 3">A217</strain>
    </source>
</reference>
<dbReference type="EMBL" id="PYBJ01000030">
    <property type="protein sequence ID" value="PSM38295.1"/>
    <property type="molecule type" value="Genomic_DNA"/>
</dbReference>
<name>A0A2P8PWB7_9ACTN</name>
<dbReference type="Pfam" id="PF04149">
    <property type="entry name" value="DUF397"/>
    <property type="match status" value="1"/>
</dbReference>
<organism evidence="2 3">
    <name type="scientific">Streptomyces dioscori</name>
    <dbReference type="NCBI Taxonomy" id="2109333"/>
    <lineage>
        <taxon>Bacteria</taxon>
        <taxon>Bacillati</taxon>
        <taxon>Actinomycetota</taxon>
        <taxon>Actinomycetes</taxon>
        <taxon>Kitasatosporales</taxon>
        <taxon>Streptomycetaceae</taxon>
        <taxon>Streptomyces</taxon>
        <taxon>Streptomyces aurantiacus group</taxon>
    </lineage>
</organism>
<dbReference type="RefSeq" id="WP_107021256.1">
    <property type="nucleotide sequence ID" value="NZ_KZ679056.1"/>
</dbReference>
<proteinExistence type="predicted"/>
<protein>
    <submittedName>
        <fullName evidence="2">DUF397 domain-containing protein</fullName>
    </submittedName>
</protein>
<dbReference type="OrthoDB" id="4288416at2"/>
<comment type="caution">
    <text evidence="2">The sequence shown here is derived from an EMBL/GenBank/DDBJ whole genome shotgun (WGS) entry which is preliminary data.</text>
</comment>
<dbReference type="InterPro" id="IPR007278">
    <property type="entry name" value="DUF397"/>
</dbReference>
<keyword evidence="3" id="KW-1185">Reference proteome</keyword>
<dbReference type="Proteomes" id="UP000240429">
    <property type="component" value="Unassembled WGS sequence"/>
</dbReference>
<evidence type="ECO:0000313" key="3">
    <source>
        <dbReference type="Proteomes" id="UP000240429"/>
    </source>
</evidence>
<evidence type="ECO:0000313" key="2">
    <source>
        <dbReference type="EMBL" id="PSM38295.1"/>
    </source>
</evidence>
<accession>A0A2P8PWB7</accession>
<sequence>MPRLTWQKSSFSSDESNDCLHIATTPDGILHLRESDTPDDIIATTPARLDHLIRALKAGRSDSGAAF</sequence>
<feature type="domain" description="DUF397" evidence="1">
    <location>
        <begin position="4"/>
        <end position="57"/>
    </location>
</feature>
<evidence type="ECO:0000259" key="1">
    <source>
        <dbReference type="Pfam" id="PF04149"/>
    </source>
</evidence>
<gene>
    <name evidence="2" type="ORF">C6Y14_36805</name>
</gene>
<dbReference type="AlphaFoldDB" id="A0A2P8PWB7"/>